<feature type="region of interest" description="Disordered" evidence="1">
    <location>
        <begin position="107"/>
        <end position="127"/>
    </location>
</feature>
<dbReference type="AlphaFoldDB" id="A0A2N9FTJ4"/>
<accession>A0A2N9FTJ4</accession>
<organism evidence="2">
    <name type="scientific">Fagus sylvatica</name>
    <name type="common">Beechnut</name>
    <dbReference type="NCBI Taxonomy" id="28930"/>
    <lineage>
        <taxon>Eukaryota</taxon>
        <taxon>Viridiplantae</taxon>
        <taxon>Streptophyta</taxon>
        <taxon>Embryophyta</taxon>
        <taxon>Tracheophyta</taxon>
        <taxon>Spermatophyta</taxon>
        <taxon>Magnoliopsida</taxon>
        <taxon>eudicotyledons</taxon>
        <taxon>Gunneridae</taxon>
        <taxon>Pentapetalae</taxon>
        <taxon>rosids</taxon>
        <taxon>fabids</taxon>
        <taxon>Fagales</taxon>
        <taxon>Fagaceae</taxon>
        <taxon>Fagus</taxon>
    </lineage>
</organism>
<evidence type="ECO:0000256" key="1">
    <source>
        <dbReference type="SAM" id="MobiDB-lite"/>
    </source>
</evidence>
<gene>
    <name evidence="2" type="ORF">FSB_LOCUS17946</name>
</gene>
<feature type="compositionally biased region" description="Low complexity" evidence="1">
    <location>
        <begin position="107"/>
        <end position="126"/>
    </location>
</feature>
<proteinExistence type="predicted"/>
<reference evidence="2" key="1">
    <citation type="submission" date="2018-02" db="EMBL/GenBank/DDBJ databases">
        <authorList>
            <person name="Cohen D.B."/>
            <person name="Kent A.D."/>
        </authorList>
    </citation>
    <scope>NUCLEOTIDE SEQUENCE</scope>
</reference>
<sequence length="170" mass="19169">MWRVWIESPECRMAHGGMWKIDWVDFGMQSEYSDGGGGTLERTGVRSRISQRIRRQRKFTNEDKDCLEHQRTKVEDQPSIPDLLKGKSPEELAEICKFAAQACQAASASTSGKGKSPTSSEGSTTKMINLSQFSAPMKKNWYEESLFQDAQDPYAEIEEAQALLEEQLLG</sequence>
<name>A0A2N9FTJ4_FAGSY</name>
<dbReference type="EMBL" id="OIVN01001114">
    <property type="protein sequence ID" value="SPC90064.1"/>
    <property type="molecule type" value="Genomic_DNA"/>
</dbReference>
<protein>
    <submittedName>
        <fullName evidence="2">Uncharacterized protein</fullName>
    </submittedName>
</protein>
<evidence type="ECO:0000313" key="2">
    <source>
        <dbReference type="EMBL" id="SPC90064.1"/>
    </source>
</evidence>